<dbReference type="EMBL" id="LWQU01000179">
    <property type="protein sequence ID" value="OAN45924.1"/>
    <property type="molecule type" value="Genomic_DNA"/>
</dbReference>
<sequence length="107" mass="11622">MTTEIYSCKDGQPLKEGRLDTSDSITTREDAEPDAKRRCQKDPTIKKVAYYKVDASGDFKVFFSYTNPNCKPVGAKPAAAAKPPAKKPVPPKKKPGLIARIVKALAG</sequence>
<evidence type="ECO:0000313" key="3">
    <source>
        <dbReference type="Proteomes" id="UP000078543"/>
    </source>
</evidence>
<keyword evidence="3" id="KW-1185">Reference proteome</keyword>
<organism evidence="2 3">
    <name type="scientific">Magnetospirillum moscoviense</name>
    <dbReference type="NCBI Taxonomy" id="1437059"/>
    <lineage>
        <taxon>Bacteria</taxon>
        <taxon>Pseudomonadati</taxon>
        <taxon>Pseudomonadota</taxon>
        <taxon>Alphaproteobacteria</taxon>
        <taxon>Rhodospirillales</taxon>
        <taxon>Rhodospirillaceae</taxon>
        <taxon>Magnetospirillum</taxon>
    </lineage>
</organism>
<feature type="compositionally biased region" description="Basic and acidic residues" evidence="1">
    <location>
        <begin position="12"/>
        <end position="39"/>
    </location>
</feature>
<dbReference type="AlphaFoldDB" id="A0A178MDJ0"/>
<protein>
    <submittedName>
        <fullName evidence="2">Uncharacterized protein</fullName>
    </submittedName>
</protein>
<comment type="caution">
    <text evidence="2">The sequence shown here is derived from an EMBL/GenBank/DDBJ whole genome shotgun (WGS) entry which is preliminary data.</text>
</comment>
<feature type="region of interest" description="Disordered" evidence="1">
    <location>
        <begin position="1"/>
        <end position="39"/>
    </location>
</feature>
<accession>A0A178MDJ0</accession>
<evidence type="ECO:0000256" key="1">
    <source>
        <dbReference type="SAM" id="MobiDB-lite"/>
    </source>
</evidence>
<evidence type="ECO:0000313" key="2">
    <source>
        <dbReference type="EMBL" id="OAN45924.1"/>
    </source>
</evidence>
<proteinExistence type="predicted"/>
<feature type="region of interest" description="Disordered" evidence="1">
    <location>
        <begin position="74"/>
        <end position="94"/>
    </location>
</feature>
<dbReference type="RefSeq" id="WP_068503961.1">
    <property type="nucleotide sequence ID" value="NZ_LWQU01000179.1"/>
</dbReference>
<name>A0A178MDJ0_9PROT</name>
<dbReference type="Proteomes" id="UP000078543">
    <property type="component" value="Unassembled WGS sequence"/>
</dbReference>
<dbReference type="OrthoDB" id="8448858at2"/>
<feature type="compositionally biased region" description="Low complexity" evidence="1">
    <location>
        <begin position="74"/>
        <end position="83"/>
    </location>
</feature>
<reference evidence="2 3" key="1">
    <citation type="submission" date="2016-04" db="EMBL/GenBank/DDBJ databases">
        <title>Draft genome sequence of freshwater magnetotactic bacteria Magnetospirillum marisnigri SP-1 and Magnetospirillum moscoviense BB-1.</title>
        <authorList>
            <person name="Koziaeva V."/>
            <person name="Dziuba M.V."/>
            <person name="Ivanov T.M."/>
            <person name="Kuznetsov B."/>
            <person name="Grouzdev D.S."/>
        </authorList>
    </citation>
    <scope>NUCLEOTIDE SEQUENCE [LARGE SCALE GENOMIC DNA]</scope>
    <source>
        <strain evidence="2 3">BB-1</strain>
    </source>
</reference>
<gene>
    <name evidence="2" type="ORF">A6A05_16565</name>
</gene>